<accession>A0A498MAR4</accession>
<keyword evidence="3" id="KW-1185">Reference proteome</keyword>
<dbReference type="Proteomes" id="UP000290572">
    <property type="component" value="Unassembled WGS sequence"/>
</dbReference>
<comment type="caution">
    <text evidence="2">The sequence shown here is derived from an EMBL/GenBank/DDBJ whole genome shotgun (WGS) entry which is preliminary data.</text>
</comment>
<dbReference type="STRING" id="84645.A0A498MAR4"/>
<reference evidence="2 3" key="1">
    <citation type="submission" date="2018-03" db="EMBL/GenBank/DDBJ databases">
        <title>Draft genome sequence of Rohu Carp (Labeo rohita).</title>
        <authorList>
            <person name="Das P."/>
            <person name="Kushwaha B."/>
            <person name="Joshi C.G."/>
            <person name="Kumar D."/>
            <person name="Nagpure N.S."/>
            <person name="Sahoo L."/>
            <person name="Das S.P."/>
            <person name="Bit A."/>
            <person name="Patnaik S."/>
            <person name="Meher P.K."/>
            <person name="Jayasankar P."/>
            <person name="Koringa P.G."/>
            <person name="Patel N.V."/>
            <person name="Hinsu A.T."/>
            <person name="Kumar R."/>
            <person name="Pandey M."/>
            <person name="Agarwal S."/>
            <person name="Srivastava S."/>
            <person name="Singh M."/>
            <person name="Iquebal M.A."/>
            <person name="Jaiswal S."/>
            <person name="Angadi U.B."/>
            <person name="Kumar N."/>
            <person name="Raza M."/>
            <person name="Shah T.M."/>
            <person name="Rai A."/>
            <person name="Jena J.K."/>
        </authorList>
    </citation>
    <scope>NUCLEOTIDE SEQUENCE [LARGE SCALE GENOMIC DNA]</scope>
    <source>
        <strain evidence="2">DASCIFA01</strain>
        <tissue evidence="2">Testis</tissue>
    </source>
</reference>
<organism evidence="2 3">
    <name type="scientific">Labeo rohita</name>
    <name type="common">Indian major carp</name>
    <name type="synonym">Cyprinus rohita</name>
    <dbReference type="NCBI Taxonomy" id="84645"/>
    <lineage>
        <taxon>Eukaryota</taxon>
        <taxon>Metazoa</taxon>
        <taxon>Chordata</taxon>
        <taxon>Craniata</taxon>
        <taxon>Vertebrata</taxon>
        <taxon>Euteleostomi</taxon>
        <taxon>Actinopterygii</taxon>
        <taxon>Neopterygii</taxon>
        <taxon>Teleostei</taxon>
        <taxon>Ostariophysi</taxon>
        <taxon>Cypriniformes</taxon>
        <taxon>Cyprinidae</taxon>
        <taxon>Labeoninae</taxon>
        <taxon>Labeonini</taxon>
        <taxon>Labeo</taxon>
    </lineage>
</organism>
<feature type="compositionally biased region" description="Pro residues" evidence="1">
    <location>
        <begin position="186"/>
        <end position="202"/>
    </location>
</feature>
<feature type="region of interest" description="Disordered" evidence="1">
    <location>
        <begin position="180"/>
        <end position="211"/>
    </location>
</feature>
<evidence type="ECO:0000313" key="3">
    <source>
        <dbReference type="Proteomes" id="UP000290572"/>
    </source>
</evidence>
<gene>
    <name evidence="2" type="ORF">ROHU_026501</name>
</gene>
<proteinExistence type="predicted"/>
<dbReference type="EMBL" id="QBIY01012732">
    <property type="protein sequence ID" value="RXN17951.1"/>
    <property type="molecule type" value="Genomic_DNA"/>
</dbReference>
<protein>
    <submittedName>
        <fullName evidence="2">Uncharacterized protein</fullName>
    </submittedName>
</protein>
<evidence type="ECO:0000313" key="2">
    <source>
        <dbReference type="EMBL" id="RXN17951.1"/>
    </source>
</evidence>
<name>A0A498MAR4_LABRO</name>
<dbReference type="AlphaFoldDB" id="A0A498MAR4"/>
<evidence type="ECO:0000256" key="1">
    <source>
        <dbReference type="SAM" id="MobiDB-lite"/>
    </source>
</evidence>
<sequence length="211" mass="24544">MKLHRAKRAAAKPPQLDCRQLANADRRQEFQLALSNQFAQLADSEDVDEEEQKIAEAIIDSTCPLCPPIRRRTQPWISEKCLDLVGERKKAKLVYFERYRQLNWDIRRMMKRDREAFWDQVAHDLEEAALRHEYRTLYRTLRGLSGKSKSTNDNIKKADGTFVRSTAERLQRWKEFFDGLYNHDPPQGPPAAPPVIDLPPTPMSDAEPTLK</sequence>